<dbReference type="InterPro" id="IPR016068">
    <property type="entry name" value="Translin_N"/>
</dbReference>
<evidence type="ECO:0000313" key="3">
    <source>
        <dbReference type="Proteomes" id="UP000694413"/>
    </source>
</evidence>
<dbReference type="SUPFAM" id="SSF74784">
    <property type="entry name" value="Translin"/>
    <property type="match status" value="1"/>
</dbReference>
<organism evidence="2 3">
    <name type="scientific">Zonotrichia albicollis</name>
    <name type="common">White-throated sparrow</name>
    <name type="synonym">Fringilla albicollis</name>
    <dbReference type="NCBI Taxonomy" id="44394"/>
    <lineage>
        <taxon>Eukaryota</taxon>
        <taxon>Metazoa</taxon>
        <taxon>Chordata</taxon>
        <taxon>Craniata</taxon>
        <taxon>Vertebrata</taxon>
        <taxon>Euteleostomi</taxon>
        <taxon>Archelosauria</taxon>
        <taxon>Archosauria</taxon>
        <taxon>Dinosauria</taxon>
        <taxon>Saurischia</taxon>
        <taxon>Theropoda</taxon>
        <taxon>Coelurosauria</taxon>
        <taxon>Aves</taxon>
        <taxon>Neognathae</taxon>
        <taxon>Neoaves</taxon>
        <taxon>Telluraves</taxon>
        <taxon>Australaves</taxon>
        <taxon>Passeriformes</taxon>
        <taxon>Passerellidae</taxon>
        <taxon>Zonotrichia</taxon>
    </lineage>
</organism>
<dbReference type="InterPro" id="IPR036081">
    <property type="entry name" value="Translin_sf"/>
</dbReference>
<dbReference type="GO" id="GO:0043565">
    <property type="term" value="F:sequence-specific DNA binding"/>
    <property type="evidence" value="ECO:0007669"/>
    <property type="project" value="InterPro"/>
</dbReference>
<proteinExistence type="predicted"/>
<feature type="compositionally biased region" description="Basic and acidic residues" evidence="1">
    <location>
        <begin position="16"/>
        <end position="29"/>
    </location>
</feature>
<dbReference type="InterPro" id="IPR002848">
    <property type="entry name" value="Translin_fam"/>
</dbReference>
<keyword evidence="3" id="KW-1185">Reference proteome</keyword>
<reference evidence="2" key="1">
    <citation type="submission" date="2025-08" db="UniProtKB">
        <authorList>
            <consortium name="Ensembl"/>
        </authorList>
    </citation>
    <scope>IDENTIFICATION</scope>
</reference>
<dbReference type="Proteomes" id="UP000694413">
    <property type="component" value="Unassembled WGS sequence"/>
</dbReference>
<feature type="region of interest" description="Disordered" evidence="1">
    <location>
        <begin position="1"/>
        <end position="35"/>
    </location>
</feature>
<sequence>MSGKEGSGGFRKRKHDNFPHGQRREEKENVNPPSALMKSFKSFQLELDTRHDKYERLVKLSRDITIESKRTIFLLHRFTSAPSGEEILSESEVKLDAVRQKIKQVAQELIGEDMYQFHRAISPATEGNINSNTEKICMELHDKEEVLCNVCRVPQFCYTNPLQCCRLGEEQLEDCLLEKDLGFLVYSS</sequence>
<protein>
    <submittedName>
        <fullName evidence="2">Translin associated factor X</fullName>
    </submittedName>
</protein>
<dbReference type="AlphaFoldDB" id="A0A8D2M5T3"/>
<accession>A0A8D2M5T3</accession>
<name>A0A8D2M5T3_ZONAL</name>
<evidence type="ECO:0000313" key="2">
    <source>
        <dbReference type="Ensembl" id="ENSZALP00000002528.1"/>
    </source>
</evidence>
<dbReference type="PANTHER" id="PTHR10741">
    <property type="entry name" value="TRANSLIN AND TRANSLIN ASSOCIATED PROTEIN X"/>
    <property type="match status" value="1"/>
</dbReference>
<reference evidence="2" key="2">
    <citation type="submission" date="2025-09" db="UniProtKB">
        <authorList>
            <consortium name="Ensembl"/>
        </authorList>
    </citation>
    <scope>IDENTIFICATION</scope>
</reference>
<dbReference type="Ensembl" id="ENSZALT00000004212.1">
    <property type="protein sequence ID" value="ENSZALP00000002528.1"/>
    <property type="gene ID" value="ENSZALG00000002672.1"/>
</dbReference>
<dbReference type="Gene3D" id="1.20.58.190">
    <property type="entry name" value="Translin, domain 1"/>
    <property type="match status" value="1"/>
</dbReference>
<dbReference type="Pfam" id="PF01997">
    <property type="entry name" value="Translin"/>
    <property type="match status" value="1"/>
</dbReference>
<evidence type="ECO:0000256" key="1">
    <source>
        <dbReference type="SAM" id="MobiDB-lite"/>
    </source>
</evidence>
<gene>
    <name evidence="2" type="primary">TSNAX</name>
</gene>